<evidence type="ECO:0000313" key="4">
    <source>
        <dbReference type="EMBL" id="OBB84850.1"/>
    </source>
</evidence>
<feature type="domain" description="Mce/MlaD" evidence="2">
    <location>
        <begin position="40"/>
        <end position="114"/>
    </location>
</feature>
<dbReference type="GO" id="GO:0005576">
    <property type="term" value="C:extracellular region"/>
    <property type="evidence" value="ECO:0007669"/>
    <property type="project" value="TreeGrafter"/>
</dbReference>
<proteinExistence type="predicted"/>
<dbReference type="OrthoDB" id="338143at2"/>
<evidence type="ECO:0000259" key="2">
    <source>
        <dbReference type="Pfam" id="PF02470"/>
    </source>
</evidence>
<feature type="domain" description="Mammalian cell entry C-terminal" evidence="3">
    <location>
        <begin position="119"/>
        <end position="327"/>
    </location>
</feature>
<dbReference type="InterPro" id="IPR052336">
    <property type="entry name" value="MlaD_Phospholipid_Transporter"/>
</dbReference>
<dbReference type="AlphaFoldDB" id="A0A1A0VNM0"/>
<gene>
    <name evidence="4" type="ORF">A5760_09215</name>
</gene>
<organism evidence="4 5">
    <name type="scientific">Mycobacterium colombiense</name>
    <dbReference type="NCBI Taxonomy" id="339268"/>
    <lineage>
        <taxon>Bacteria</taxon>
        <taxon>Bacillati</taxon>
        <taxon>Actinomycetota</taxon>
        <taxon>Actinomycetes</taxon>
        <taxon>Mycobacteriales</taxon>
        <taxon>Mycobacteriaceae</taxon>
        <taxon>Mycobacterium</taxon>
        <taxon>Mycobacterium avium complex (MAC)</taxon>
    </lineage>
</organism>
<protein>
    <submittedName>
        <fullName evidence="4">Mammalian cell entry protein</fullName>
    </submittedName>
</protein>
<dbReference type="Proteomes" id="UP000091914">
    <property type="component" value="Unassembled WGS sequence"/>
</dbReference>
<feature type="transmembrane region" description="Helical" evidence="1">
    <location>
        <begin position="12"/>
        <end position="33"/>
    </location>
</feature>
<evidence type="ECO:0000256" key="1">
    <source>
        <dbReference type="SAM" id="Phobius"/>
    </source>
</evidence>
<keyword evidence="1" id="KW-0472">Membrane</keyword>
<dbReference type="GO" id="GO:0051701">
    <property type="term" value="P:biological process involved in interaction with host"/>
    <property type="evidence" value="ECO:0007669"/>
    <property type="project" value="TreeGrafter"/>
</dbReference>
<dbReference type="InterPro" id="IPR003399">
    <property type="entry name" value="Mce/MlaD"/>
</dbReference>
<dbReference type="InterPro" id="IPR024516">
    <property type="entry name" value="Mce_C"/>
</dbReference>
<dbReference type="PANTHER" id="PTHR33371:SF17">
    <property type="entry name" value="MCE-FAMILY PROTEIN MCE1B"/>
    <property type="match status" value="1"/>
</dbReference>
<dbReference type="InterPro" id="IPR005693">
    <property type="entry name" value="Mce"/>
</dbReference>
<reference evidence="4 5" key="1">
    <citation type="submission" date="2016-06" db="EMBL/GenBank/DDBJ databases">
        <authorList>
            <person name="Kjaerup R.B."/>
            <person name="Dalgaard T.S."/>
            <person name="Juul-Madsen H.R."/>
        </authorList>
    </citation>
    <scope>NUCLEOTIDE SEQUENCE [LARGE SCALE GENOMIC DNA]</scope>
    <source>
        <strain evidence="4 5">852002-51834_SCH5396731</strain>
    </source>
</reference>
<keyword evidence="1" id="KW-0812">Transmembrane</keyword>
<accession>A0A1A0VNM0</accession>
<dbReference type="NCBIfam" id="TIGR00996">
    <property type="entry name" value="Mtu_fam_mce"/>
    <property type="match status" value="1"/>
</dbReference>
<dbReference type="Pfam" id="PF02470">
    <property type="entry name" value="MlaD"/>
    <property type="match status" value="1"/>
</dbReference>
<keyword evidence="1" id="KW-1133">Transmembrane helix</keyword>
<sequence>MKTDTLGAAWRFAIVATVCLLAAFGMIAVFGQLRFDRETIYRAEFTNVSGLKVGNFVRVAGVEIGKVRNIAIRDSKIAVVDFGVSKDVALTLGTKAVVRYQNLTGERYLALQEGAGRLAALPRGGTIPIDRTAPALDLDALIGGLKPLFRALNPDQVNTLTQQLIGALQGEGPTVGSFLRQTAVFTSTLADRDALIGDVITNLNTVLGSVSDQSRQLDTAVSTLSDLVGALAARKTDVMDSLSALNTSSATLADLFTQIRPPLTKSVTQADRAAAIVVADHDFFQDFLSRLLPTYKLLSRQGLYGDFFNAYMCELVLKVNGKGGQPTYVRVASQTTGRCAPK</sequence>
<name>A0A1A0VNM0_9MYCO</name>
<dbReference type="PANTHER" id="PTHR33371">
    <property type="entry name" value="INTERMEMBRANE PHOSPHOLIPID TRANSPORT SYSTEM BINDING PROTEIN MLAD-RELATED"/>
    <property type="match status" value="1"/>
</dbReference>
<evidence type="ECO:0000313" key="5">
    <source>
        <dbReference type="Proteomes" id="UP000091914"/>
    </source>
</evidence>
<dbReference type="Pfam" id="PF11887">
    <property type="entry name" value="Mce4_CUP1"/>
    <property type="match status" value="1"/>
</dbReference>
<comment type="caution">
    <text evidence="4">The sequence shown here is derived from an EMBL/GenBank/DDBJ whole genome shotgun (WGS) entry which is preliminary data.</text>
</comment>
<evidence type="ECO:0000259" key="3">
    <source>
        <dbReference type="Pfam" id="PF11887"/>
    </source>
</evidence>
<dbReference type="EMBL" id="LZSX01000047">
    <property type="protein sequence ID" value="OBB84850.1"/>
    <property type="molecule type" value="Genomic_DNA"/>
</dbReference>